<evidence type="ECO:0000313" key="7">
    <source>
        <dbReference type="EMBL" id="GAW96226.1"/>
    </source>
</evidence>
<evidence type="ECO:0000256" key="4">
    <source>
        <dbReference type="ARBA" id="ARBA00022982"/>
    </source>
</evidence>
<keyword evidence="3" id="KW-0479">Metal-binding</keyword>
<evidence type="ECO:0000256" key="6">
    <source>
        <dbReference type="SAM" id="SignalP"/>
    </source>
</evidence>
<evidence type="ECO:0000256" key="1">
    <source>
        <dbReference type="ARBA" id="ARBA00022448"/>
    </source>
</evidence>
<keyword evidence="8" id="KW-1185">Reference proteome</keyword>
<accession>A0ABQ0MV30</accession>
<keyword evidence="2" id="KW-0349">Heme</keyword>
<comment type="caution">
    <text evidence="7">The sequence shown here is derived from an EMBL/GenBank/DDBJ whole genome shotgun (WGS) entry which is preliminary data.</text>
</comment>
<feature type="signal peptide" evidence="6">
    <location>
        <begin position="1"/>
        <end position="27"/>
    </location>
</feature>
<evidence type="ECO:0000256" key="5">
    <source>
        <dbReference type="ARBA" id="ARBA00023004"/>
    </source>
</evidence>
<dbReference type="Proteomes" id="UP000197068">
    <property type="component" value="Unassembled WGS sequence"/>
</dbReference>
<keyword evidence="4" id="KW-0249">Electron transport</keyword>
<sequence length="161" mass="17131">MSINVLKKSLLAITVATSLVAATAVVAQPASSEKHAIKATELRQSVFKLLGSNMGTLGAMAKGKIPLDAVVVEKNATRIQQLSLMIADYTRTDTSKFNVKTEALAKVWQENDHFNKDIEKLTLASTTLIAAAKSNDESAIKKAIGGVGKTCGGCHNDFKKD</sequence>
<gene>
    <name evidence="7" type="ORF">MTCD1_01840</name>
</gene>
<evidence type="ECO:0000256" key="3">
    <source>
        <dbReference type="ARBA" id="ARBA00022723"/>
    </source>
</evidence>
<dbReference type="SUPFAM" id="SSF47175">
    <property type="entry name" value="Cytochromes"/>
    <property type="match status" value="1"/>
</dbReference>
<dbReference type="InterPro" id="IPR012127">
    <property type="entry name" value="Cyt_c_prime"/>
</dbReference>
<keyword evidence="1" id="KW-0813">Transport</keyword>
<reference evidence="7 8" key="1">
    <citation type="submission" date="2017-06" db="EMBL/GenBank/DDBJ databases">
        <title>Whole Genome Sequences of Colwellia marinimaniae MTCD1.</title>
        <authorList>
            <person name="Kusumoto H."/>
            <person name="Inoue M."/>
            <person name="Tanikawa K."/>
            <person name="Maeji H."/>
            <person name="Cameron J.H."/>
            <person name="Bartlett D.H."/>
        </authorList>
    </citation>
    <scope>NUCLEOTIDE SEQUENCE [LARGE SCALE GENOMIC DNA]</scope>
    <source>
        <strain evidence="7 8">MTCD1</strain>
    </source>
</reference>
<keyword evidence="6" id="KW-0732">Signal</keyword>
<dbReference type="PRINTS" id="PR00608">
    <property type="entry name" value="CYTCHROMECII"/>
</dbReference>
<dbReference type="InterPro" id="IPR002321">
    <property type="entry name" value="Cyt_c_II"/>
</dbReference>
<organism evidence="7 8">
    <name type="scientific">Colwellia marinimaniae</name>
    <dbReference type="NCBI Taxonomy" id="1513592"/>
    <lineage>
        <taxon>Bacteria</taxon>
        <taxon>Pseudomonadati</taxon>
        <taxon>Pseudomonadota</taxon>
        <taxon>Gammaproteobacteria</taxon>
        <taxon>Alteromonadales</taxon>
        <taxon>Colwelliaceae</taxon>
        <taxon>Colwellia</taxon>
    </lineage>
</organism>
<proteinExistence type="predicted"/>
<dbReference type="InterPro" id="IPR010980">
    <property type="entry name" value="Cyt_c/b562"/>
</dbReference>
<dbReference type="InterPro" id="IPR015984">
    <property type="entry name" value="Cyt_c_prime_subgr"/>
</dbReference>
<keyword evidence="5" id="KW-0408">Iron</keyword>
<dbReference type="PIRSF" id="PIRSF000027">
    <property type="entry name" value="Cytc_c_prime"/>
    <property type="match status" value="1"/>
</dbReference>
<dbReference type="Pfam" id="PF01322">
    <property type="entry name" value="Cytochrom_C_2"/>
    <property type="match status" value="1"/>
</dbReference>
<name>A0ABQ0MV30_9GAMM</name>
<evidence type="ECO:0000313" key="8">
    <source>
        <dbReference type="Proteomes" id="UP000197068"/>
    </source>
</evidence>
<dbReference type="RefSeq" id="WP_235013364.1">
    <property type="nucleotide sequence ID" value="NZ_BDQM01000012.1"/>
</dbReference>
<dbReference type="PROSITE" id="PS51009">
    <property type="entry name" value="CYTCII"/>
    <property type="match status" value="1"/>
</dbReference>
<evidence type="ECO:0000256" key="2">
    <source>
        <dbReference type="ARBA" id="ARBA00022617"/>
    </source>
</evidence>
<protein>
    <submittedName>
        <fullName evidence="7">Cytochrome c</fullName>
    </submittedName>
</protein>
<dbReference type="EMBL" id="BDQM01000012">
    <property type="protein sequence ID" value="GAW96226.1"/>
    <property type="molecule type" value="Genomic_DNA"/>
</dbReference>
<feature type="chain" id="PRO_5045669267" evidence="6">
    <location>
        <begin position="28"/>
        <end position="161"/>
    </location>
</feature>
<dbReference type="Gene3D" id="1.20.120.10">
    <property type="entry name" value="Cytochrome c/b562"/>
    <property type="match status" value="1"/>
</dbReference>